<dbReference type="PATRIC" id="fig|543877.4.peg.1564"/>
<feature type="domain" description="YbaK/aminoacyl-tRNA synthetase-associated" evidence="1">
    <location>
        <begin position="28"/>
        <end position="145"/>
    </location>
</feature>
<dbReference type="InterPro" id="IPR036754">
    <property type="entry name" value="YbaK/aa-tRNA-synt-asso_dom_sf"/>
</dbReference>
<dbReference type="AlphaFoldDB" id="A0A0G3XB81"/>
<dbReference type="Proteomes" id="UP000037643">
    <property type="component" value="Chromosome"/>
</dbReference>
<dbReference type="SUPFAM" id="SSF55826">
    <property type="entry name" value="YbaK/ProRS associated domain"/>
    <property type="match status" value="1"/>
</dbReference>
<organism evidence="2 3">
    <name type="scientific">Pelagerythrobacter marensis</name>
    <dbReference type="NCBI Taxonomy" id="543877"/>
    <lineage>
        <taxon>Bacteria</taxon>
        <taxon>Pseudomonadati</taxon>
        <taxon>Pseudomonadota</taxon>
        <taxon>Alphaproteobacteria</taxon>
        <taxon>Sphingomonadales</taxon>
        <taxon>Erythrobacteraceae</taxon>
        <taxon>Pelagerythrobacter</taxon>
    </lineage>
</organism>
<gene>
    <name evidence="2" type="ORF">AM2010_1538</name>
</gene>
<accession>A0A0G3XB81</accession>
<dbReference type="KEGG" id="amx:AM2010_1538"/>
<dbReference type="OrthoDB" id="9798760at2"/>
<dbReference type="Gene3D" id="3.90.960.10">
    <property type="entry name" value="YbaK/aminoacyl-tRNA synthetase-associated domain"/>
    <property type="match status" value="1"/>
</dbReference>
<dbReference type="InterPro" id="IPR007214">
    <property type="entry name" value="YbaK/aa-tRNA-synth-assoc-dom"/>
</dbReference>
<protein>
    <recommendedName>
        <fullName evidence="1">YbaK/aminoacyl-tRNA synthetase-associated domain-containing protein</fullName>
    </recommendedName>
</protein>
<evidence type="ECO:0000259" key="1">
    <source>
        <dbReference type="Pfam" id="PF04073"/>
    </source>
</evidence>
<reference evidence="2 3" key="1">
    <citation type="submission" date="2015-06" db="EMBL/GenBank/DDBJ databases">
        <authorList>
            <person name="Kim K.M."/>
        </authorList>
    </citation>
    <scope>NUCLEOTIDE SEQUENCE [LARGE SCALE GENOMIC DNA]</scope>
    <source>
        <strain evidence="2 3">KCTC 22370</strain>
    </source>
</reference>
<proteinExistence type="predicted"/>
<dbReference type="Pfam" id="PF04073">
    <property type="entry name" value="tRNA_edit"/>
    <property type="match status" value="1"/>
</dbReference>
<name>A0A0G3XB81_9SPHN</name>
<evidence type="ECO:0000313" key="3">
    <source>
        <dbReference type="Proteomes" id="UP000037643"/>
    </source>
</evidence>
<dbReference type="PANTHER" id="PTHR30411">
    <property type="entry name" value="CYTOPLASMIC PROTEIN"/>
    <property type="match status" value="1"/>
</dbReference>
<sequence>MGSKSIERVAEAASNAALDIEILTMPDSTRTADEAAAACGCSPAQIVKSLVFRKSGSEDLALLLVAGDRRVAPEAAKSVVGAELERADPKLVREVTGFAIGGVSPLGHLTPIPVFMDPSLLDHPVVWAAAGAPNAVFGVDPARLQAAVAAQPLPRDACPG</sequence>
<dbReference type="PANTHER" id="PTHR30411:SF1">
    <property type="entry name" value="CYTOPLASMIC PROTEIN"/>
    <property type="match status" value="1"/>
</dbReference>
<dbReference type="STRING" id="543877.AM2010_1538"/>
<evidence type="ECO:0000313" key="2">
    <source>
        <dbReference type="EMBL" id="AKM07608.1"/>
    </source>
</evidence>
<dbReference type="GO" id="GO:0002161">
    <property type="term" value="F:aminoacyl-tRNA deacylase activity"/>
    <property type="evidence" value="ECO:0007669"/>
    <property type="project" value="InterPro"/>
</dbReference>
<keyword evidence="3" id="KW-1185">Reference proteome</keyword>
<dbReference type="EMBL" id="CP011805">
    <property type="protein sequence ID" value="AKM07608.1"/>
    <property type="molecule type" value="Genomic_DNA"/>
</dbReference>
<dbReference type="CDD" id="cd04333">
    <property type="entry name" value="ProX_deacylase"/>
    <property type="match status" value="1"/>
</dbReference>
<dbReference type="RefSeq" id="WP_047806588.1">
    <property type="nucleotide sequence ID" value="NZ_CP011805.1"/>
</dbReference>